<dbReference type="PRINTS" id="PR00344">
    <property type="entry name" value="BCTRLSENSOR"/>
</dbReference>
<dbReference type="SMART" id="SM00387">
    <property type="entry name" value="HATPase_c"/>
    <property type="match status" value="1"/>
</dbReference>
<dbReference type="InterPro" id="IPR050351">
    <property type="entry name" value="BphY/WalK/GraS-like"/>
</dbReference>
<dbReference type="AlphaFoldDB" id="A0A1I3EJH1"/>
<evidence type="ECO:0000256" key="8">
    <source>
        <dbReference type="SAM" id="MobiDB-lite"/>
    </source>
</evidence>
<dbReference type="GO" id="GO:0000156">
    <property type="term" value="F:phosphorelay response regulator activity"/>
    <property type="evidence" value="ECO:0007669"/>
    <property type="project" value="TreeGrafter"/>
</dbReference>
<evidence type="ECO:0000256" key="5">
    <source>
        <dbReference type="ARBA" id="ARBA00022777"/>
    </source>
</evidence>
<protein>
    <recommendedName>
        <fullName evidence="2">histidine kinase</fullName>
        <ecNumber evidence="2">2.7.13.3</ecNumber>
    </recommendedName>
</protein>
<dbReference type="InterPro" id="IPR036097">
    <property type="entry name" value="HisK_dim/P_sf"/>
</dbReference>
<dbReference type="GO" id="GO:0005524">
    <property type="term" value="F:ATP binding"/>
    <property type="evidence" value="ECO:0007669"/>
    <property type="project" value="UniProtKB-KW"/>
</dbReference>
<evidence type="ECO:0000256" key="6">
    <source>
        <dbReference type="ARBA" id="ARBA00022840"/>
    </source>
</evidence>
<evidence type="ECO:0000313" key="11">
    <source>
        <dbReference type="Proteomes" id="UP000199518"/>
    </source>
</evidence>
<evidence type="ECO:0000256" key="2">
    <source>
        <dbReference type="ARBA" id="ARBA00012438"/>
    </source>
</evidence>
<feature type="domain" description="Histidine kinase" evidence="9">
    <location>
        <begin position="201"/>
        <end position="441"/>
    </location>
</feature>
<keyword evidence="7" id="KW-0902">Two-component regulatory system</keyword>
<dbReference type="InterPro" id="IPR004358">
    <property type="entry name" value="Sig_transdc_His_kin-like_C"/>
</dbReference>
<keyword evidence="3" id="KW-0808">Transferase</keyword>
<dbReference type="InterPro" id="IPR036890">
    <property type="entry name" value="HATPase_C_sf"/>
</dbReference>
<organism evidence="10 11">
    <name type="scientific">Planctomicrobium piriforme</name>
    <dbReference type="NCBI Taxonomy" id="1576369"/>
    <lineage>
        <taxon>Bacteria</taxon>
        <taxon>Pseudomonadati</taxon>
        <taxon>Planctomycetota</taxon>
        <taxon>Planctomycetia</taxon>
        <taxon>Planctomycetales</taxon>
        <taxon>Planctomycetaceae</taxon>
        <taxon>Planctomicrobium</taxon>
    </lineage>
</organism>
<evidence type="ECO:0000313" key="10">
    <source>
        <dbReference type="EMBL" id="SFH99145.1"/>
    </source>
</evidence>
<dbReference type="InterPro" id="IPR005467">
    <property type="entry name" value="His_kinase_dom"/>
</dbReference>
<dbReference type="GO" id="GO:0030295">
    <property type="term" value="F:protein kinase activator activity"/>
    <property type="evidence" value="ECO:0007669"/>
    <property type="project" value="TreeGrafter"/>
</dbReference>
<evidence type="ECO:0000256" key="7">
    <source>
        <dbReference type="ARBA" id="ARBA00023012"/>
    </source>
</evidence>
<dbReference type="STRING" id="1576369.SAMN05421753_104252"/>
<keyword evidence="4" id="KW-0547">Nucleotide-binding</keyword>
<dbReference type="GO" id="GO:0000155">
    <property type="term" value="F:phosphorelay sensor kinase activity"/>
    <property type="evidence" value="ECO:0007669"/>
    <property type="project" value="InterPro"/>
</dbReference>
<dbReference type="EMBL" id="FOQD01000004">
    <property type="protein sequence ID" value="SFH99145.1"/>
    <property type="molecule type" value="Genomic_DNA"/>
</dbReference>
<proteinExistence type="predicted"/>
<evidence type="ECO:0000256" key="4">
    <source>
        <dbReference type="ARBA" id="ARBA00022741"/>
    </source>
</evidence>
<keyword evidence="5 10" id="KW-0418">Kinase</keyword>
<dbReference type="SUPFAM" id="SSF47384">
    <property type="entry name" value="Homodimeric domain of signal transducing histidine kinase"/>
    <property type="match status" value="1"/>
</dbReference>
<evidence type="ECO:0000256" key="3">
    <source>
        <dbReference type="ARBA" id="ARBA00022679"/>
    </source>
</evidence>
<evidence type="ECO:0000256" key="1">
    <source>
        <dbReference type="ARBA" id="ARBA00000085"/>
    </source>
</evidence>
<dbReference type="Gene3D" id="3.30.565.10">
    <property type="entry name" value="Histidine kinase-like ATPase, C-terminal domain"/>
    <property type="match status" value="1"/>
</dbReference>
<gene>
    <name evidence="10" type="ORF">SAMN05421753_104252</name>
</gene>
<sequence>MRSLTVAATSSRQGGDRLNISDEQLLPLIEHLSRRREAILLKWKAAVHQDDEVTAPLSLSRAQFRDHIPEMLQALENSLRKGCDFAVAEAEDQGDAGSEHGIHRWQQGYNLHEVMREWGHLDHCLVDEIEIYADSHPEVDRRVIGLAHRTLTVLFSQGISQSTLQFVRMQQAEAAAQARDLAMAVREGQELQKRQAEILREATHDLRGQLGIVTSAADLLNDDDLPRDTRGEFMVLFQKALVSQQELLNELMDLARLQAGQEKRDIETVDIAMLLRELGDSVQPLARERELFIRIEGPESLIVECDPVRVRRIAQNLLLNAIKYTDRGGVTLGWGDSRNNDSKRWMLFVEDTGPGFHAGPGGPLATALKEATEESNSVEPDGASRAASNSRPDPRPERQRRGEGIGLSIVKRLCELLDASVEMESEVAHGTIFRVILPRHYSA</sequence>
<accession>A0A1I3EJH1</accession>
<dbReference type="SUPFAM" id="SSF55874">
    <property type="entry name" value="ATPase domain of HSP90 chaperone/DNA topoisomerase II/histidine kinase"/>
    <property type="match status" value="1"/>
</dbReference>
<dbReference type="EC" id="2.7.13.3" evidence="2"/>
<dbReference type="PANTHER" id="PTHR42878:SF7">
    <property type="entry name" value="SENSOR HISTIDINE KINASE GLRK"/>
    <property type="match status" value="1"/>
</dbReference>
<comment type="catalytic activity">
    <reaction evidence="1">
        <text>ATP + protein L-histidine = ADP + protein N-phospho-L-histidine.</text>
        <dbReference type="EC" id="2.7.13.3"/>
    </reaction>
</comment>
<dbReference type="Gene3D" id="1.10.287.130">
    <property type="match status" value="1"/>
</dbReference>
<dbReference type="PROSITE" id="PS50109">
    <property type="entry name" value="HIS_KIN"/>
    <property type="match status" value="1"/>
</dbReference>
<name>A0A1I3EJH1_9PLAN</name>
<keyword evidence="11" id="KW-1185">Reference proteome</keyword>
<feature type="compositionally biased region" description="Basic and acidic residues" evidence="8">
    <location>
        <begin position="392"/>
        <end position="402"/>
    </location>
</feature>
<dbReference type="Proteomes" id="UP000199518">
    <property type="component" value="Unassembled WGS sequence"/>
</dbReference>
<dbReference type="Pfam" id="PF02518">
    <property type="entry name" value="HATPase_c"/>
    <property type="match status" value="1"/>
</dbReference>
<reference evidence="11" key="1">
    <citation type="submission" date="2016-10" db="EMBL/GenBank/DDBJ databases">
        <authorList>
            <person name="Varghese N."/>
            <person name="Submissions S."/>
        </authorList>
    </citation>
    <scope>NUCLEOTIDE SEQUENCE [LARGE SCALE GENOMIC DNA]</scope>
    <source>
        <strain evidence="11">DSM 26348</strain>
    </source>
</reference>
<keyword evidence="6" id="KW-0067">ATP-binding</keyword>
<evidence type="ECO:0000259" key="9">
    <source>
        <dbReference type="PROSITE" id="PS50109"/>
    </source>
</evidence>
<dbReference type="GO" id="GO:0007234">
    <property type="term" value="P:osmosensory signaling via phosphorelay pathway"/>
    <property type="evidence" value="ECO:0007669"/>
    <property type="project" value="TreeGrafter"/>
</dbReference>
<dbReference type="InterPro" id="IPR003594">
    <property type="entry name" value="HATPase_dom"/>
</dbReference>
<dbReference type="PANTHER" id="PTHR42878">
    <property type="entry name" value="TWO-COMPONENT HISTIDINE KINASE"/>
    <property type="match status" value="1"/>
</dbReference>
<feature type="region of interest" description="Disordered" evidence="8">
    <location>
        <begin position="373"/>
        <end position="402"/>
    </location>
</feature>